<accession>A0AC61Y5X4</accession>
<comment type="caution">
    <text evidence="1">The sequence shown here is derived from an EMBL/GenBank/DDBJ whole genome shotgun (WGS) entry which is preliminary data.</text>
</comment>
<dbReference type="EMBL" id="CABVMM010000004">
    <property type="protein sequence ID" value="VVU99866.1"/>
    <property type="molecule type" value="Genomic_DNA"/>
</dbReference>
<evidence type="ECO:0000313" key="1">
    <source>
        <dbReference type="EMBL" id="VVU99866.1"/>
    </source>
</evidence>
<sequence length="1192" mass="130584">MKKIYYLINVFMLLSISLINAQTTTVYNFTDGEIISNGGSDDGLLNLTGDYNYHSANYGLNMKDDSSITIIVTGSSTVTFLGSQYSSLDMHAYTSTNEDLGTLSTTVENDLVDTFEFSYTGGPTVLTFELIEPGTDLYLPELTVTTEESSSGADDLIDVWDFGAQQLSNIVYDNQLTETVVNSWYDGSITPGSDGNTLPDFTVGDLSWIGGGNDRLRTTNTNLTRFDGNVGSSDYQGRLYVNASGAVARYISLELNDNDIVQLVVNSQNGNGTLHFEYADDPSVQTNTVATTNEPAEYQFVANSAGTYHIYDSSDKPSYYRIYRQTAQYVTVSGTVDVTLAPAIPSGYSVVFTNDGGNMFTAEVQPDNTYSIELPMNNSYMLSLQEAEEFIITAGDELSVGTENLSHDISIEALNLFEVSGNITGLPSEITNLNLYFVPNANEGTGYLPTIVIDESNESYTANLEAGVSYTVVAEGVNDYQVSPIAIGPASADITQDLSFEPKPVYTINVTTEGLSASEESGLQLTFTNIHEEGYAYTFGMEETIEVRDGTYSVSYTGIEQYPVELAPTAYFMVNGEGLNRMLSFEPVHVWSFDDTEITNATEYYKGLVLQGSIYNDVNSGHLSVGSEASIQIPVQPQEKVILTYYYAADFTVEGGDSVISNSGTTSMLETYTYIYEGTSEGYITVNASATTYFTEILSQPSIPYASEITVGTDKEYQTINQALDAVGQMIRPENERVTIIIDPGNYEEMLTINEPNVTLKNASNTPDTAILNEGVDISSNAVRITSYYGTGYNYYSMGSHQKWDAQTLDVNMENGELSTENTGSGTTNGSYWNATVVVYAEGFEAEHIVFENSFNQYISQKEANDMVIGWDNGSPGERPTDYGNTSVQDRSLVERAAAIALAESADKAILNQCKIIGRQDAFYGGKGSRVLIYKGSVWGAVDYIFGGMTAVFYQTELTMNVSDVNADKAYLTAAHENNGRGMLMYDCKINSTIPGVETASAYSAKPGYFGRPWYPNTSEVVFYNTTIETSDYPGNEGESLIVAEGWNNSLGGESNLMYEYGTNELSGEDNSSNRAVWSTLLNTPYVDEGNTEITTFNFTKGDDDWDPLSEIMLDTPTFQETTIGVEVLAFKDQILIRNVQEETNIKIYNMRGALVKNFKINSEKQLSFATGMWIITAENSKGAKVVKVLTY</sequence>
<keyword evidence="1" id="KW-0378">Hydrolase</keyword>
<dbReference type="Proteomes" id="UP000356253">
    <property type="component" value="Unassembled WGS sequence"/>
</dbReference>
<proteinExistence type="predicted"/>
<reference evidence="1" key="1">
    <citation type="submission" date="2019-09" db="EMBL/GenBank/DDBJ databases">
        <authorList>
            <person name="Rodrigo-Torres L."/>
            <person name="Arahal R. D."/>
            <person name="Lucena T."/>
        </authorList>
    </citation>
    <scope>NUCLEOTIDE SEQUENCE</scope>
    <source>
        <strain evidence="1">ISS653</strain>
    </source>
</reference>
<protein>
    <submittedName>
        <fullName evidence="1">Pectinesterase A</fullName>
        <ecNumber evidence="1">3.1.1.11</ecNumber>
    </submittedName>
</protein>
<name>A0AC61Y5X4_9FLAO</name>
<keyword evidence="2" id="KW-1185">Reference proteome</keyword>
<dbReference type="EC" id="3.1.1.11" evidence="1"/>
<organism evidence="1 2">
    <name type="scientific">Mesonia oceanica</name>
    <dbReference type="NCBI Taxonomy" id="2687242"/>
    <lineage>
        <taxon>Bacteria</taxon>
        <taxon>Pseudomonadati</taxon>
        <taxon>Bacteroidota</taxon>
        <taxon>Flavobacteriia</taxon>
        <taxon>Flavobacteriales</taxon>
        <taxon>Flavobacteriaceae</taxon>
        <taxon>Mesonia</taxon>
    </lineage>
</organism>
<evidence type="ECO:0000313" key="2">
    <source>
        <dbReference type="Proteomes" id="UP000356253"/>
    </source>
</evidence>
<gene>
    <name evidence="1" type="primary">pemA_1</name>
    <name evidence="1" type="ORF">FVB9532_01127</name>
</gene>